<comment type="caution">
    <text evidence="3">The sequence shown here is derived from an EMBL/GenBank/DDBJ whole genome shotgun (WGS) entry which is preliminary data.</text>
</comment>
<dbReference type="Pfam" id="PF13539">
    <property type="entry name" value="Peptidase_M15_4"/>
    <property type="match status" value="1"/>
</dbReference>
<feature type="domain" description="Peptidase M15C" evidence="2">
    <location>
        <begin position="146"/>
        <end position="224"/>
    </location>
</feature>
<evidence type="ECO:0000313" key="4">
    <source>
        <dbReference type="Proteomes" id="UP000277094"/>
    </source>
</evidence>
<feature type="region of interest" description="Disordered" evidence="1">
    <location>
        <begin position="1"/>
        <end position="26"/>
    </location>
</feature>
<evidence type="ECO:0000313" key="3">
    <source>
        <dbReference type="EMBL" id="RNL75537.1"/>
    </source>
</evidence>
<proteinExistence type="predicted"/>
<gene>
    <name evidence="3" type="ORF">EFL95_18985</name>
</gene>
<name>A0A3N0DIM8_9ACTN</name>
<dbReference type="Proteomes" id="UP000277094">
    <property type="component" value="Unassembled WGS sequence"/>
</dbReference>
<sequence>MGTRPLPRTSSGFGLQKPTPPELRNRRFTLPDRLPMLPGTGFAARITDPAPRSVIRRSTWQHGCPVRAGDLAWIRLTFRGFDGHRHTGELLVNGAVARDLVRVFHQLWDHRFPIEQMVITGRSQRHARPTGDGNDTAAFNCRPVRGATVLSQHAYGLAVDVNPFQNPYEKGSLVLPELAGAYTNRSWRRPGMILPGGVVVRAFRSIGWTWGGTWHSLKDLQHFSENGG</sequence>
<dbReference type="GO" id="GO:0008233">
    <property type="term" value="F:peptidase activity"/>
    <property type="evidence" value="ECO:0007669"/>
    <property type="project" value="InterPro"/>
</dbReference>
<dbReference type="SUPFAM" id="SSF55166">
    <property type="entry name" value="Hedgehog/DD-peptidase"/>
    <property type="match status" value="1"/>
</dbReference>
<dbReference type="AlphaFoldDB" id="A0A3N0DIM8"/>
<protein>
    <submittedName>
        <fullName evidence="3">M15 family peptidase</fullName>
    </submittedName>
</protein>
<evidence type="ECO:0000259" key="2">
    <source>
        <dbReference type="Pfam" id="PF13539"/>
    </source>
</evidence>
<dbReference type="EMBL" id="RJSG01000006">
    <property type="protein sequence ID" value="RNL75537.1"/>
    <property type="molecule type" value="Genomic_DNA"/>
</dbReference>
<dbReference type="InterPro" id="IPR039561">
    <property type="entry name" value="Peptidase_M15C"/>
</dbReference>
<organism evidence="3 4">
    <name type="scientific">Nocardioides marmorisolisilvae</name>
    <dbReference type="NCBI Taxonomy" id="1542737"/>
    <lineage>
        <taxon>Bacteria</taxon>
        <taxon>Bacillati</taxon>
        <taxon>Actinomycetota</taxon>
        <taxon>Actinomycetes</taxon>
        <taxon>Propionibacteriales</taxon>
        <taxon>Nocardioidaceae</taxon>
        <taxon>Nocardioides</taxon>
    </lineage>
</organism>
<dbReference type="Gene3D" id="3.30.1380.10">
    <property type="match status" value="1"/>
</dbReference>
<evidence type="ECO:0000256" key="1">
    <source>
        <dbReference type="SAM" id="MobiDB-lite"/>
    </source>
</evidence>
<dbReference type="OrthoDB" id="9799970at2"/>
<dbReference type="InterPro" id="IPR009045">
    <property type="entry name" value="Zn_M74/Hedgehog-like"/>
</dbReference>
<keyword evidence="4" id="KW-1185">Reference proteome</keyword>
<accession>A0A3N0DIM8</accession>
<reference evidence="3 4" key="1">
    <citation type="submission" date="2018-11" db="EMBL/GenBank/DDBJ databases">
        <authorList>
            <person name="Li F."/>
        </authorList>
    </citation>
    <scope>NUCLEOTIDE SEQUENCE [LARGE SCALE GENOMIC DNA]</scope>
    <source>
        <strain evidence="3 4">KIS18-7</strain>
    </source>
</reference>